<keyword evidence="4" id="KW-1185">Reference proteome</keyword>
<evidence type="ECO:0000313" key="4">
    <source>
        <dbReference type="Proteomes" id="UP000184387"/>
    </source>
</evidence>
<dbReference type="STRING" id="198092.SAMN02745194_04756"/>
<accession>A0A1M6RTF6</accession>
<dbReference type="PANTHER" id="PTHR31350:SF27">
    <property type="entry name" value="HEMIMETHYLATED DNA-BINDING DOMAIN-CONTAINING PROTEIN"/>
    <property type="match status" value="1"/>
</dbReference>
<evidence type="ECO:0000313" key="3">
    <source>
        <dbReference type="EMBL" id="SHK35726.1"/>
    </source>
</evidence>
<sequence length="278" mass="29822">MADSVAEARAAIEAAGRLPDDELDLAGVALQFARVDAPEADWRAAAERVSALVRGVLAEPPPEDAEARRALIARVIHDEGGYAGDSETYDDLRNANLIRVTERRRGLPVALGLLWLHVAEAAGWAARGLDFPGHFLISLDGTTKGGSVVVDPFSGGGALPAPALRMLIKRVEGPQAELRPGMLAPMSRRAVLLRLQTNIRLRRLQGNDVEGALACTADMLRLAPDAAPLWREAAVMNARLGRLGAAIEGMERFLGLVPTGEAAARGREMIEEWRARLN</sequence>
<gene>
    <name evidence="3" type="ORF">SAMN02745194_04756</name>
</gene>
<evidence type="ECO:0000256" key="1">
    <source>
        <dbReference type="ARBA" id="ARBA00007100"/>
    </source>
</evidence>
<dbReference type="Proteomes" id="UP000184387">
    <property type="component" value="Unassembled WGS sequence"/>
</dbReference>
<name>A0A1M6RTF6_9PROT</name>
<protein>
    <submittedName>
        <fullName evidence="3">Regulator of sirC expression, contains transglutaminase-like and TPR domains</fullName>
    </submittedName>
</protein>
<comment type="similarity">
    <text evidence="1">Belongs to the UPF0162 family.</text>
</comment>
<proteinExistence type="inferred from homology"/>
<dbReference type="PANTHER" id="PTHR31350">
    <property type="entry name" value="SI:DKEY-261L7.2"/>
    <property type="match status" value="1"/>
</dbReference>
<dbReference type="RefSeq" id="WP_073139878.1">
    <property type="nucleotide sequence ID" value="NZ_FQZF01000046.1"/>
</dbReference>
<dbReference type="InterPro" id="IPR011990">
    <property type="entry name" value="TPR-like_helical_dom_sf"/>
</dbReference>
<evidence type="ECO:0000259" key="2">
    <source>
        <dbReference type="Pfam" id="PF13369"/>
    </source>
</evidence>
<dbReference type="SUPFAM" id="SSF48452">
    <property type="entry name" value="TPR-like"/>
    <property type="match status" value="1"/>
</dbReference>
<dbReference type="Pfam" id="PF13369">
    <property type="entry name" value="Transglut_core2"/>
    <property type="match status" value="1"/>
</dbReference>
<dbReference type="OrthoDB" id="232498at2"/>
<feature type="domain" description="Protein SirB1 N-terminal" evidence="2">
    <location>
        <begin position="47"/>
        <end position="196"/>
    </location>
</feature>
<dbReference type="EMBL" id="FQZF01000046">
    <property type="protein sequence ID" value="SHK35726.1"/>
    <property type="molecule type" value="Genomic_DNA"/>
</dbReference>
<dbReference type="InterPro" id="IPR032698">
    <property type="entry name" value="SirB1_N"/>
</dbReference>
<dbReference type="AlphaFoldDB" id="A0A1M6RTF6"/>
<organism evidence="3 4">
    <name type="scientific">Muricoccus roseus</name>
    <dbReference type="NCBI Taxonomy" id="198092"/>
    <lineage>
        <taxon>Bacteria</taxon>
        <taxon>Pseudomonadati</taxon>
        <taxon>Pseudomonadota</taxon>
        <taxon>Alphaproteobacteria</taxon>
        <taxon>Acetobacterales</taxon>
        <taxon>Roseomonadaceae</taxon>
        <taxon>Muricoccus</taxon>
    </lineage>
</organism>
<dbReference type="Pfam" id="PF13371">
    <property type="entry name" value="TPR_9"/>
    <property type="match status" value="1"/>
</dbReference>
<reference evidence="3 4" key="1">
    <citation type="submission" date="2016-11" db="EMBL/GenBank/DDBJ databases">
        <authorList>
            <person name="Jaros S."/>
            <person name="Januszkiewicz K."/>
            <person name="Wedrychowicz H."/>
        </authorList>
    </citation>
    <scope>NUCLEOTIDE SEQUENCE [LARGE SCALE GENOMIC DNA]</scope>
    <source>
        <strain evidence="3 4">DSM 14916</strain>
    </source>
</reference>